<evidence type="ECO:0000256" key="1">
    <source>
        <dbReference type="ARBA" id="ARBA00002494"/>
    </source>
</evidence>
<accession>I4ES61</accession>
<dbReference type="InterPro" id="IPR005805">
    <property type="entry name" value="Rieske_Fe-S_prot_C"/>
</dbReference>
<dbReference type="AlphaFoldDB" id="I4ES61"/>
<dbReference type="OMA" id="FNPACPH"/>
<dbReference type="GO" id="GO:0016705">
    <property type="term" value="F:oxidoreductase activity, acting on paired donors, with incorporation or reduction of molecular oxygen"/>
    <property type="evidence" value="ECO:0007669"/>
    <property type="project" value="UniProtKB-ARBA"/>
</dbReference>
<keyword evidence="7" id="KW-1015">Disulfide bond</keyword>
<evidence type="ECO:0000256" key="8">
    <source>
        <dbReference type="ARBA" id="ARBA00029586"/>
    </source>
</evidence>
<dbReference type="PROSITE" id="PS51257">
    <property type="entry name" value="PROKAR_LIPOPROTEIN"/>
    <property type="match status" value="1"/>
</dbReference>
<sequence length="135" mass="13361">MHCFSRRDLLIAGGVGAGVVALSACGGGGDVPELTGVGPGDVVVPLSEVPAGGAYEVSIDGRRVVVSRPSEDTVVAFSARCTHQGCTVRAADEGLVCPCHGSVFDPADGAAVHGPATEPLAPVGVTVRGTDVVLT</sequence>
<dbReference type="GO" id="GO:0051537">
    <property type="term" value="F:2 iron, 2 sulfur cluster binding"/>
    <property type="evidence" value="ECO:0007669"/>
    <property type="project" value="UniProtKB-KW"/>
</dbReference>
<evidence type="ECO:0000313" key="11">
    <source>
        <dbReference type="EMBL" id="CCH86224.1"/>
    </source>
</evidence>
<evidence type="ECO:0000256" key="7">
    <source>
        <dbReference type="ARBA" id="ARBA00023157"/>
    </source>
</evidence>
<evidence type="ECO:0000256" key="2">
    <source>
        <dbReference type="ARBA" id="ARBA00015816"/>
    </source>
</evidence>
<keyword evidence="12" id="KW-1185">Reference proteome</keyword>
<dbReference type="STRING" id="477641.MODMU_0771"/>
<evidence type="ECO:0000313" key="12">
    <source>
        <dbReference type="Proteomes" id="UP000006461"/>
    </source>
</evidence>
<dbReference type="Gene3D" id="2.102.10.10">
    <property type="entry name" value="Rieske [2Fe-2S] iron-sulphur domain"/>
    <property type="match status" value="1"/>
</dbReference>
<feature type="domain" description="Rieske" evidence="10">
    <location>
        <begin position="41"/>
        <end position="134"/>
    </location>
</feature>
<gene>
    <name evidence="11" type="ordered locus">MODMU_0771</name>
</gene>
<evidence type="ECO:0000256" key="5">
    <source>
        <dbReference type="ARBA" id="ARBA00023004"/>
    </source>
</evidence>
<evidence type="ECO:0000256" key="6">
    <source>
        <dbReference type="ARBA" id="ARBA00023014"/>
    </source>
</evidence>
<proteinExistence type="predicted"/>
<dbReference type="KEGG" id="mmar:MODMU_0771"/>
<dbReference type="GO" id="GO:0046872">
    <property type="term" value="F:metal ion binding"/>
    <property type="evidence" value="ECO:0007669"/>
    <property type="project" value="UniProtKB-KW"/>
</dbReference>
<keyword evidence="5" id="KW-0408">Iron</keyword>
<dbReference type="EMBL" id="FO203431">
    <property type="protein sequence ID" value="CCH86224.1"/>
    <property type="molecule type" value="Genomic_DNA"/>
</dbReference>
<evidence type="ECO:0000259" key="10">
    <source>
        <dbReference type="PROSITE" id="PS51296"/>
    </source>
</evidence>
<dbReference type="GO" id="GO:0004497">
    <property type="term" value="F:monooxygenase activity"/>
    <property type="evidence" value="ECO:0007669"/>
    <property type="project" value="UniProtKB-ARBA"/>
</dbReference>
<dbReference type="InterPro" id="IPR017941">
    <property type="entry name" value="Rieske_2Fe-2S"/>
</dbReference>
<keyword evidence="4" id="KW-0479">Metal-binding</keyword>
<dbReference type="OrthoDB" id="25106at2"/>
<dbReference type="GO" id="GO:0016020">
    <property type="term" value="C:membrane"/>
    <property type="evidence" value="ECO:0007669"/>
    <property type="project" value="InterPro"/>
</dbReference>
<dbReference type="Pfam" id="PF00355">
    <property type="entry name" value="Rieske"/>
    <property type="match status" value="1"/>
</dbReference>
<comment type="function">
    <text evidence="1">Iron-sulfur subunit of the cytochrome bc1 complex, an essential component of the respiratory electron transport chain required for ATP synthesis. The bc1 complex catalyzes the oxidation of menaquinol and the reduction of cytochrome c in the respiratory chain. The bc1 complex operates through a Q-cycle mechanism that couples electron transfer to generation of the proton gradient that drives ATP synthesis.</text>
</comment>
<evidence type="ECO:0000256" key="3">
    <source>
        <dbReference type="ARBA" id="ARBA00022714"/>
    </source>
</evidence>
<dbReference type="SUPFAM" id="SSF50022">
    <property type="entry name" value="ISP domain"/>
    <property type="match status" value="1"/>
</dbReference>
<dbReference type="PANTHER" id="PTHR10134">
    <property type="entry name" value="CYTOCHROME B-C1 COMPLEX SUBUNIT RIESKE, MITOCHONDRIAL"/>
    <property type="match status" value="1"/>
</dbReference>
<evidence type="ECO:0000256" key="9">
    <source>
        <dbReference type="ARBA" id="ARBA00034078"/>
    </source>
</evidence>
<organism evidence="11 12">
    <name type="scientific">Modestobacter italicus (strain DSM 44449 / CECT 9708 / BC 501)</name>
    <dbReference type="NCBI Taxonomy" id="2732864"/>
    <lineage>
        <taxon>Bacteria</taxon>
        <taxon>Bacillati</taxon>
        <taxon>Actinomycetota</taxon>
        <taxon>Actinomycetes</taxon>
        <taxon>Geodermatophilales</taxon>
        <taxon>Geodermatophilaceae</taxon>
        <taxon>Modestobacter</taxon>
    </lineage>
</organism>
<dbReference type="HOGENOM" id="CLU_055690_1_4_11"/>
<dbReference type="InterPro" id="IPR014349">
    <property type="entry name" value="Rieske_Fe-S_prot"/>
</dbReference>
<name>I4ES61_MODI5</name>
<comment type="cofactor">
    <cofactor evidence="9">
        <name>[2Fe-2S] cluster</name>
        <dbReference type="ChEBI" id="CHEBI:190135"/>
    </cofactor>
</comment>
<reference evidence="11 12" key="1">
    <citation type="journal article" date="2012" name="J. Bacteriol.">
        <title>Genome Sequence of Radiation-Resistant Modestobacter marinus Strain BC501, a Representative Actinobacterium That Thrives on Calcareous Stone Surfaces.</title>
        <authorList>
            <person name="Normand P."/>
            <person name="Gury J."/>
            <person name="Pujic P."/>
            <person name="Chouaia B."/>
            <person name="Crotti E."/>
            <person name="Brusetti L."/>
            <person name="Daffonchio D."/>
            <person name="Vacherie B."/>
            <person name="Barbe V."/>
            <person name="Medigue C."/>
            <person name="Calteau A."/>
            <person name="Ghodhbane-Gtari F."/>
            <person name="Essoussi I."/>
            <person name="Nouioui I."/>
            <person name="Abbassi-Ghozzi I."/>
            <person name="Gtari M."/>
        </authorList>
    </citation>
    <scope>NUCLEOTIDE SEQUENCE [LARGE SCALE GENOMIC DNA]</scope>
    <source>
        <strain evidence="12">BC 501</strain>
    </source>
</reference>
<dbReference type="InterPro" id="IPR036922">
    <property type="entry name" value="Rieske_2Fe-2S_sf"/>
</dbReference>
<dbReference type="CDD" id="cd03467">
    <property type="entry name" value="Rieske"/>
    <property type="match status" value="1"/>
</dbReference>
<dbReference type="Proteomes" id="UP000006461">
    <property type="component" value="Chromosome"/>
</dbReference>
<keyword evidence="6" id="KW-0411">Iron-sulfur</keyword>
<keyword evidence="3" id="KW-0001">2Fe-2S</keyword>
<dbReference type="eggNOG" id="COG2146">
    <property type="taxonomic scope" value="Bacteria"/>
</dbReference>
<dbReference type="PROSITE" id="PS51296">
    <property type="entry name" value="RIESKE"/>
    <property type="match status" value="1"/>
</dbReference>
<protein>
    <recommendedName>
        <fullName evidence="2">Cytochrome bc1 complex Rieske iron-sulfur subunit</fullName>
    </recommendedName>
    <alternativeName>
        <fullName evidence="8">Cytochrome bc1 reductase complex subunit QcrA</fullName>
    </alternativeName>
</protein>
<evidence type="ECO:0000256" key="4">
    <source>
        <dbReference type="ARBA" id="ARBA00022723"/>
    </source>
</evidence>
<dbReference type="PRINTS" id="PR00162">
    <property type="entry name" value="RIESKE"/>
</dbReference>